<organism evidence="3 4">
    <name type="scientific">Actinomadura craniellae</name>
    <dbReference type="NCBI Taxonomy" id="2231787"/>
    <lineage>
        <taxon>Bacteria</taxon>
        <taxon>Bacillati</taxon>
        <taxon>Actinomycetota</taxon>
        <taxon>Actinomycetes</taxon>
        <taxon>Streptosporangiales</taxon>
        <taxon>Thermomonosporaceae</taxon>
        <taxon>Actinomadura</taxon>
    </lineage>
</organism>
<keyword evidence="2" id="KW-1133">Transmembrane helix</keyword>
<proteinExistence type="predicted"/>
<protein>
    <submittedName>
        <fullName evidence="3">Uncharacterized protein</fullName>
    </submittedName>
</protein>
<dbReference type="RefSeq" id="WP_111870903.1">
    <property type="nucleotide sequence ID" value="NZ_QLYX01000015.1"/>
</dbReference>
<evidence type="ECO:0000313" key="3">
    <source>
        <dbReference type="EMBL" id="RAY12036.1"/>
    </source>
</evidence>
<evidence type="ECO:0000256" key="2">
    <source>
        <dbReference type="SAM" id="Phobius"/>
    </source>
</evidence>
<feature type="transmembrane region" description="Helical" evidence="2">
    <location>
        <begin position="20"/>
        <end position="40"/>
    </location>
</feature>
<dbReference type="OrthoDB" id="3471158at2"/>
<gene>
    <name evidence="3" type="ORF">DPM19_27200</name>
</gene>
<keyword evidence="2" id="KW-0812">Transmembrane</keyword>
<keyword evidence="4" id="KW-1185">Reference proteome</keyword>
<dbReference type="EMBL" id="QLYX01000015">
    <property type="protein sequence ID" value="RAY12036.1"/>
    <property type="molecule type" value="Genomic_DNA"/>
</dbReference>
<dbReference type="AlphaFoldDB" id="A0A365GZ06"/>
<sequence length="229" mass="23821">MSRSHRRHRARRRRGTSAALAGTLAGVAGIAAIAIGVVALRPDDGGRPAAASSASPDASSLPSPGTGPVLNLTAPEGYAYGLGAVKAGTSDRPLPRSTPPPADGTYPYVDYVLTNRGSGPALLDYPADLFVRRSLVPEDVRGRCMPQPGVPDDLCTLPAESQVIGRIGGSRPPDQQPSGDIMMPAGASYLVRVAAQLPVGKKAGADDLRLYVWHVRFVSDRKGVEVALP</sequence>
<reference evidence="3 4" key="1">
    <citation type="submission" date="2018-06" db="EMBL/GenBank/DDBJ databases">
        <title>Actinomadura craniellae sp. nov. isolated from marine sponge Craniella sp.</title>
        <authorList>
            <person name="Li L."/>
            <person name="Xu Q.H."/>
            <person name="Lin H.W."/>
            <person name="Lu Y.H."/>
        </authorList>
    </citation>
    <scope>NUCLEOTIDE SEQUENCE [LARGE SCALE GENOMIC DNA]</scope>
    <source>
        <strain evidence="3 4">LHW63021</strain>
    </source>
</reference>
<feature type="compositionally biased region" description="Low complexity" evidence="1">
    <location>
        <begin position="48"/>
        <end position="64"/>
    </location>
</feature>
<keyword evidence="2" id="KW-0472">Membrane</keyword>
<name>A0A365GZ06_9ACTN</name>
<feature type="region of interest" description="Disordered" evidence="1">
    <location>
        <begin position="45"/>
        <end position="72"/>
    </location>
</feature>
<accession>A0A365GZ06</accession>
<dbReference type="Proteomes" id="UP000251891">
    <property type="component" value="Unassembled WGS sequence"/>
</dbReference>
<evidence type="ECO:0000256" key="1">
    <source>
        <dbReference type="SAM" id="MobiDB-lite"/>
    </source>
</evidence>
<evidence type="ECO:0000313" key="4">
    <source>
        <dbReference type="Proteomes" id="UP000251891"/>
    </source>
</evidence>
<comment type="caution">
    <text evidence="3">The sequence shown here is derived from an EMBL/GenBank/DDBJ whole genome shotgun (WGS) entry which is preliminary data.</text>
</comment>